<dbReference type="HOGENOM" id="CLU_2982100_0_0_1"/>
<name>A0A072U9I5_MEDTR</name>
<dbReference type="EMBL" id="CM001222">
    <property type="protein sequence ID" value="KEH26076.1"/>
    <property type="molecule type" value="Genomic_DNA"/>
</dbReference>
<evidence type="ECO:0000256" key="1">
    <source>
        <dbReference type="SAM" id="MobiDB-lite"/>
    </source>
</evidence>
<feature type="compositionally biased region" description="Basic and acidic residues" evidence="1">
    <location>
        <begin position="17"/>
        <end position="31"/>
    </location>
</feature>
<proteinExistence type="predicted"/>
<gene>
    <name evidence="2" type="ordered locus">MTR_6g043870</name>
</gene>
<evidence type="ECO:0000313" key="4">
    <source>
        <dbReference type="Proteomes" id="UP000002051"/>
    </source>
</evidence>
<evidence type="ECO:0000313" key="2">
    <source>
        <dbReference type="EMBL" id="KEH26076.1"/>
    </source>
</evidence>
<dbReference type="Proteomes" id="UP000002051">
    <property type="component" value="Chromosome 6"/>
</dbReference>
<sequence>MFLGADGGVYLQALRRSNGEKGEEKKTERSRTLVQQHRAKSKVSTIRGKGKNLFISRI</sequence>
<reference evidence="3" key="3">
    <citation type="submission" date="2015-04" db="UniProtKB">
        <authorList>
            <consortium name="EnsemblPlants"/>
        </authorList>
    </citation>
    <scope>IDENTIFICATION</scope>
    <source>
        <strain evidence="3">cv. Jemalong A17</strain>
    </source>
</reference>
<feature type="region of interest" description="Disordered" evidence="1">
    <location>
        <begin position="16"/>
        <end position="42"/>
    </location>
</feature>
<reference evidence="2 4" key="1">
    <citation type="journal article" date="2011" name="Nature">
        <title>The Medicago genome provides insight into the evolution of rhizobial symbioses.</title>
        <authorList>
            <person name="Young N.D."/>
            <person name="Debelle F."/>
            <person name="Oldroyd G.E."/>
            <person name="Geurts R."/>
            <person name="Cannon S.B."/>
            <person name="Udvardi M.K."/>
            <person name="Benedito V.A."/>
            <person name="Mayer K.F."/>
            <person name="Gouzy J."/>
            <person name="Schoof H."/>
            <person name="Van de Peer Y."/>
            <person name="Proost S."/>
            <person name="Cook D.R."/>
            <person name="Meyers B.C."/>
            <person name="Spannagl M."/>
            <person name="Cheung F."/>
            <person name="De Mita S."/>
            <person name="Krishnakumar V."/>
            <person name="Gundlach H."/>
            <person name="Zhou S."/>
            <person name="Mudge J."/>
            <person name="Bharti A.K."/>
            <person name="Murray J.D."/>
            <person name="Naoumkina M.A."/>
            <person name="Rosen B."/>
            <person name="Silverstein K.A."/>
            <person name="Tang H."/>
            <person name="Rombauts S."/>
            <person name="Zhao P.X."/>
            <person name="Zhou P."/>
            <person name="Barbe V."/>
            <person name="Bardou P."/>
            <person name="Bechner M."/>
            <person name="Bellec A."/>
            <person name="Berger A."/>
            <person name="Berges H."/>
            <person name="Bidwell S."/>
            <person name="Bisseling T."/>
            <person name="Choisne N."/>
            <person name="Couloux A."/>
            <person name="Denny R."/>
            <person name="Deshpande S."/>
            <person name="Dai X."/>
            <person name="Doyle J.J."/>
            <person name="Dudez A.M."/>
            <person name="Farmer A.D."/>
            <person name="Fouteau S."/>
            <person name="Franken C."/>
            <person name="Gibelin C."/>
            <person name="Gish J."/>
            <person name="Goldstein S."/>
            <person name="Gonzalez A.J."/>
            <person name="Green P.J."/>
            <person name="Hallab A."/>
            <person name="Hartog M."/>
            <person name="Hua A."/>
            <person name="Humphray S.J."/>
            <person name="Jeong D.H."/>
            <person name="Jing Y."/>
            <person name="Jocker A."/>
            <person name="Kenton S.M."/>
            <person name="Kim D.J."/>
            <person name="Klee K."/>
            <person name="Lai H."/>
            <person name="Lang C."/>
            <person name="Lin S."/>
            <person name="Macmil S.L."/>
            <person name="Magdelenat G."/>
            <person name="Matthews L."/>
            <person name="McCorrison J."/>
            <person name="Monaghan E.L."/>
            <person name="Mun J.H."/>
            <person name="Najar F.Z."/>
            <person name="Nicholson C."/>
            <person name="Noirot C."/>
            <person name="O'Bleness M."/>
            <person name="Paule C.R."/>
            <person name="Poulain J."/>
            <person name="Prion F."/>
            <person name="Qin B."/>
            <person name="Qu C."/>
            <person name="Retzel E.F."/>
            <person name="Riddle C."/>
            <person name="Sallet E."/>
            <person name="Samain S."/>
            <person name="Samson N."/>
            <person name="Sanders I."/>
            <person name="Saurat O."/>
            <person name="Scarpelli C."/>
            <person name="Schiex T."/>
            <person name="Segurens B."/>
            <person name="Severin A.J."/>
            <person name="Sherrier D.J."/>
            <person name="Shi R."/>
            <person name="Sims S."/>
            <person name="Singer S.R."/>
            <person name="Sinharoy S."/>
            <person name="Sterck L."/>
            <person name="Viollet A."/>
            <person name="Wang B.B."/>
            <person name="Wang K."/>
            <person name="Wang M."/>
            <person name="Wang X."/>
            <person name="Warfsmann J."/>
            <person name="Weissenbach J."/>
            <person name="White D.D."/>
            <person name="White J.D."/>
            <person name="Wiley G.B."/>
            <person name="Wincker P."/>
            <person name="Xing Y."/>
            <person name="Yang L."/>
            <person name="Yao Z."/>
            <person name="Ying F."/>
            <person name="Zhai J."/>
            <person name="Zhou L."/>
            <person name="Zuber A."/>
            <person name="Denarie J."/>
            <person name="Dixon R.A."/>
            <person name="May G.D."/>
            <person name="Schwartz D.C."/>
            <person name="Rogers J."/>
            <person name="Quetier F."/>
            <person name="Town C.D."/>
            <person name="Roe B.A."/>
        </authorList>
    </citation>
    <scope>NUCLEOTIDE SEQUENCE [LARGE SCALE GENOMIC DNA]</scope>
    <source>
        <strain evidence="2">A17</strain>
        <strain evidence="3 4">cv. Jemalong A17</strain>
    </source>
</reference>
<protein>
    <submittedName>
        <fullName evidence="2 3">Uncharacterized protein</fullName>
    </submittedName>
</protein>
<reference evidence="2 4" key="2">
    <citation type="journal article" date="2014" name="BMC Genomics">
        <title>An improved genome release (version Mt4.0) for the model legume Medicago truncatula.</title>
        <authorList>
            <person name="Tang H."/>
            <person name="Krishnakumar V."/>
            <person name="Bidwell S."/>
            <person name="Rosen B."/>
            <person name="Chan A."/>
            <person name="Zhou S."/>
            <person name="Gentzbittel L."/>
            <person name="Childs K.L."/>
            <person name="Yandell M."/>
            <person name="Gundlach H."/>
            <person name="Mayer K.F."/>
            <person name="Schwartz D.C."/>
            <person name="Town C.D."/>
        </authorList>
    </citation>
    <scope>GENOME REANNOTATION</scope>
    <source>
        <strain evidence="2">A17</strain>
        <strain evidence="3 4">cv. Jemalong A17</strain>
    </source>
</reference>
<dbReference type="AlphaFoldDB" id="A0A072U9I5"/>
<keyword evidence="4" id="KW-1185">Reference proteome</keyword>
<evidence type="ECO:0000313" key="3">
    <source>
        <dbReference type="EnsemblPlants" id="KEH26076"/>
    </source>
</evidence>
<accession>A0A072U9I5</accession>
<dbReference type="EnsemblPlants" id="KEH26076">
    <property type="protein sequence ID" value="KEH26076"/>
    <property type="gene ID" value="MTR_6g043870"/>
</dbReference>
<organism evidence="2 4">
    <name type="scientific">Medicago truncatula</name>
    <name type="common">Barrel medic</name>
    <name type="synonym">Medicago tribuloides</name>
    <dbReference type="NCBI Taxonomy" id="3880"/>
    <lineage>
        <taxon>Eukaryota</taxon>
        <taxon>Viridiplantae</taxon>
        <taxon>Streptophyta</taxon>
        <taxon>Embryophyta</taxon>
        <taxon>Tracheophyta</taxon>
        <taxon>Spermatophyta</taxon>
        <taxon>Magnoliopsida</taxon>
        <taxon>eudicotyledons</taxon>
        <taxon>Gunneridae</taxon>
        <taxon>Pentapetalae</taxon>
        <taxon>rosids</taxon>
        <taxon>fabids</taxon>
        <taxon>Fabales</taxon>
        <taxon>Fabaceae</taxon>
        <taxon>Papilionoideae</taxon>
        <taxon>50 kb inversion clade</taxon>
        <taxon>NPAAA clade</taxon>
        <taxon>Hologalegina</taxon>
        <taxon>IRL clade</taxon>
        <taxon>Trifolieae</taxon>
        <taxon>Medicago</taxon>
    </lineage>
</organism>